<evidence type="ECO:0000256" key="1">
    <source>
        <dbReference type="ARBA" id="ARBA00004606"/>
    </source>
</evidence>
<dbReference type="OrthoDB" id="2015856at2759"/>
<feature type="transmembrane region" description="Helical" evidence="14">
    <location>
        <begin position="59"/>
        <end position="83"/>
    </location>
</feature>
<comment type="pathway">
    <text evidence="2">Glycan metabolism.</text>
</comment>
<keyword evidence="12" id="KW-0119">Carbohydrate metabolism</keyword>
<dbReference type="PANTHER" id="PTHR31741:SF62">
    <property type="entry name" value="O-FUCOSYLTRANSFERASE FAMILY PROTEIN"/>
    <property type="match status" value="1"/>
</dbReference>
<gene>
    <name evidence="15" type="ORF">CQW23_07128</name>
</gene>
<keyword evidence="11" id="KW-0294">Fucose metabolism</keyword>
<dbReference type="PANTHER" id="PTHR31741">
    <property type="entry name" value="OS02G0726500 PROTEIN-RELATED"/>
    <property type="match status" value="1"/>
</dbReference>
<dbReference type="Proteomes" id="UP000224567">
    <property type="component" value="Unassembled WGS sequence"/>
</dbReference>
<evidence type="ECO:0000256" key="7">
    <source>
        <dbReference type="ARBA" id="ARBA00022968"/>
    </source>
</evidence>
<sequence>MSNSPLAGGTITTRRRPIDFIEYAEENGIGKVNIGQHHHQHRRTLVISLIRPGRYLSRWIFAALMLLMVSTMFVKIILIHIFLRVNATMSTSRDFLQLPRHLMHAQSSEIWANHGSDKYYKCVDRSSKKIRDKSTSNGYILVHANGGLNQMRTGISDMVAVAKLMNASLVLPLLDHKSFWTDPSEFKDIFDWQHFRKALEDDIEVLESLPPSVANVKPFVKAPVSWSKALQPSYYSRDIMKILKRHKVIEFTHTDSRLANNGISHSIQKLRCHAMYEAIRFTEKIEQLGAKLVSRLKENGEPYIALHLRYEKDMLAFTGCNHNLTRNEAEELRKLRYKTKHWKEKRINGTKKRLLGVCPMTPREAAIFLEAMGYPSNTKICIVAGEIFGQDGLNALQERYPNIYYHSNLATEQELKPFMQRHNQLAALDYIVALHADVFFYTYDGNMAKAIRGHRVFKGFWKTINPDKENFVRLIDEMENKKLTWKEFATQVRGLHGMLELLLERIHAMERGPLGGHDNFVRGDGILPLQVQDGRPARLNQYNSLVLSRGPISLEELKKEICERFGDVLMKDVVEEFNKIVQMGSVEDYLRKFENLKVQMIMRNPTLNESHFLSSFIGGLKDEIKFTVKMFKPTTLSVAIQQARMQEKEIEAALKKTSVPLKLTSGSLSIGISVLPKLGSSPVAQNSTPLRLSSEVYGHRKANHLCFRCAEKYNLGHVCKVKRLHCIF</sequence>
<dbReference type="InterPro" id="IPR024709">
    <property type="entry name" value="FucosylTrfase_pln"/>
</dbReference>
<keyword evidence="4" id="KW-0328">Glycosyltransferase</keyword>
<dbReference type="GO" id="GO:0005737">
    <property type="term" value="C:cytoplasm"/>
    <property type="evidence" value="ECO:0007669"/>
    <property type="project" value="TreeGrafter"/>
</dbReference>
<evidence type="ECO:0000256" key="12">
    <source>
        <dbReference type="ARBA" id="ARBA00023277"/>
    </source>
</evidence>
<keyword evidence="8 14" id="KW-1133">Transmembrane helix</keyword>
<keyword evidence="9 14" id="KW-0472">Membrane</keyword>
<evidence type="ECO:0000256" key="2">
    <source>
        <dbReference type="ARBA" id="ARBA00004881"/>
    </source>
</evidence>
<comment type="caution">
    <text evidence="15">The sequence shown here is derived from an EMBL/GenBank/DDBJ whole genome shotgun (WGS) entry which is preliminary data.</text>
</comment>
<dbReference type="AlphaFoldDB" id="A0A2G2X5B1"/>
<dbReference type="Pfam" id="PF10250">
    <property type="entry name" value="O-FucT"/>
    <property type="match status" value="1"/>
</dbReference>
<dbReference type="CDD" id="cd11299">
    <property type="entry name" value="O-FucT_plant"/>
    <property type="match status" value="1"/>
</dbReference>
<evidence type="ECO:0000256" key="8">
    <source>
        <dbReference type="ARBA" id="ARBA00022989"/>
    </source>
</evidence>
<keyword evidence="5" id="KW-0808">Transferase</keyword>
<evidence type="ECO:0000256" key="3">
    <source>
        <dbReference type="ARBA" id="ARBA00007737"/>
    </source>
</evidence>
<evidence type="ECO:0000256" key="13">
    <source>
        <dbReference type="ARBA" id="ARBA00030350"/>
    </source>
</evidence>
<keyword evidence="7" id="KW-0735">Signal-anchor</keyword>
<evidence type="ECO:0000313" key="16">
    <source>
        <dbReference type="Proteomes" id="UP000224567"/>
    </source>
</evidence>
<dbReference type="GO" id="GO:0016020">
    <property type="term" value="C:membrane"/>
    <property type="evidence" value="ECO:0007669"/>
    <property type="project" value="UniProtKB-SubCell"/>
</dbReference>
<evidence type="ECO:0000256" key="14">
    <source>
        <dbReference type="SAM" id="Phobius"/>
    </source>
</evidence>
<dbReference type="EMBL" id="MLFT02000003">
    <property type="protein sequence ID" value="PHT52666.1"/>
    <property type="molecule type" value="Genomic_DNA"/>
</dbReference>
<evidence type="ECO:0000256" key="6">
    <source>
        <dbReference type="ARBA" id="ARBA00022692"/>
    </source>
</evidence>
<reference evidence="16" key="2">
    <citation type="journal article" date="2017" name="J. Anim. Genet.">
        <title>Multiple reference genome sequences of hot pepper reveal the massive evolution of plant disease resistance genes by retroduplication.</title>
        <authorList>
            <person name="Kim S."/>
            <person name="Park J."/>
            <person name="Yeom S.-I."/>
            <person name="Kim Y.-M."/>
            <person name="Seo E."/>
            <person name="Kim K.-T."/>
            <person name="Kim M.-S."/>
            <person name="Lee J.M."/>
            <person name="Cheong K."/>
            <person name="Shin H.-S."/>
            <person name="Kim S.-B."/>
            <person name="Han K."/>
            <person name="Lee J."/>
            <person name="Park M."/>
            <person name="Lee H.-A."/>
            <person name="Lee H.-Y."/>
            <person name="Lee Y."/>
            <person name="Oh S."/>
            <person name="Lee J.H."/>
            <person name="Choi E."/>
            <person name="Choi E."/>
            <person name="Lee S.E."/>
            <person name="Jeon J."/>
            <person name="Kim H."/>
            <person name="Choi G."/>
            <person name="Song H."/>
            <person name="Lee J."/>
            <person name="Lee S.-C."/>
            <person name="Kwon J.-K."/>
            <person name="Lee H.-Y."/>
            <person name="Koo N."/>
            <person name="Hong Y."/>
            <person name="Kim R.W."/>
            <person name="Kang W.-H."/>
            <person name="Huh J.H."/>
            <person name="Kang B.-C."/>
            <person name="Yang T.-J."/>
            <person name="Lee Y.-H."/>
            <person name="Bennetzen J.L."/>
            <person name="Choi D."/>
        </authorList>
    </citation>
    <scope>NUCLEOTIDE SEQUENCE [LARGE SCALE GENOMIC DNA]</scope>
    <source>
        <strain evidence="16">cv. PBC81</strain>
    </source>
</reference>
<evidence type="ECO:0000256" key="5">
    <source>
        <dbReference type="ARBA" id="ARBA00022679"/>
    </source>
</evidence>
<evidence type="ECO:0000256" key="11">
    <source>
        <dbReference type="ARBA" id="ARBA00023253"/>
    </source>
</evidence>
<evidence type="ECO:0000256" key="4">
    <source>
        <dbReference type="ARBA" id="ARBA00022676"/>
    </source>
</evidence>
<dbReference type="FunFam" id="3.40.50.11350:FF:000011">
    <property type="entry name" value="O-fucosyltransferase 28"/>
    <property type="match status" value="1"/>
</dbReference>
<comment type="subcellular location">
    <subcellularLocation>
        <location evidence="1">Membrane</location>
        <topology evidence="1">Single-pass type II membrane protein</topology>
    </subcellularLocation>
</comment>
<keyword evidence="16" id="KW-1185">Reference proteome</keyword>
<dbReference type="GO" id="GO:0016757">
    <property type="term" value="F:glycosyltransferase activity"/>
    <property type="evidence" value="ECO:0007669"/>
    <property type="project" value="UniProtKB-KW"/>
</dbReference>
<dbReference type="GO" id="GO:0006004">
    <property type="term" value="P:fucose metabolic process"/>
    <property type="evidence" value="ECO:0007669"/>
    <property type="project" value="UniProtKB-KW"/>
</dbReference>
<evidence type="ECO:0000256" key="9">
    <source>
        <dbReference type="ARBA" id="ARBA00023136"/>
    </source>
</evidence>
<evidence type="ECO:0000313" key="15">
    <source>
        <dbReference type="EMBL" id="PHT52666.1"/>
    </source>
</evidence>
<proteinExistence type="inferred from homology"/>
<reference evidence="15 16" key="1">
    <citation type="journal article" date="2017" name="Genome Biol.">
        <title>New reference genome sequences of hot pepper reveal the massive evolution of plant disease-resistance genes by retroduplication.</title>
        <authorList>
            <person name="Kim S."/>
            <person name="Park J."/>
            <person name="Yeom S.I."/>
            <person name="Kim Y.M."/>
            <person name="Seo E."/>
            <person name="Kim K.T."/>
            <person name="Kim M.S."/>
            <person name="Lee J.M."/>
            <person name="Cheong K."/>
            <person name="Shin H.S."/>
            <person name="Kim S.B."/>
            <person name="Han K."/>
            <person name="Lee J."/>
            <person name="Park M."/>
            <person name="Lee H.A."/>
            <person name="Lee H.Y."/>
            <person name="Lee Y."/>
            <person name="Oh S."/>
            <person name="Lee J.H."/>
            <person name="Choi E."/>
            <person name="Choi E."/>
            <person name="Lee S.E."/>
            <person name="Jeon J."/>
            <person name="Kim H."/>
            <person name="Choi G."/>
            <person name="Song H."/>
            <person name="Lee J."/>
            <person name="Lee S.C."/>
            <person name="Kwon J.K."/>
            <person name="Lee H.Y."/>
            <person name="Koo N."/>
            <person name="Hong Y."/>
            <person name="Kim R.W."/>
            <person name="Kang W.H."/>
            <person name="Huh J.H."/>
            <person name="Kang B.C."/>
            <person name="Yang T.J."/>
            <person name="Lee Y.H."/>
            <person name="Bennetzen J.L."/>
            <person name="Choi D."/>
        </authorList>
    </citation>
    <scope>NUCLEOTIDE SEQUENCE [LARGE SCALE GENOMIC DNA]</scope>
    <source>
        <strain evidence="16">cv. PBC81</strain>
    </source>
</reference>
<protein>
    <recommendedName>
        <fullName evidence="13">O-fucosyltransferase family protein</fullName>
    </recommendedName>
</protein>
<evidence type="ECO:0000256" key="10">
    <source>
        <dbReference type="ARBA" id="ARBA00023180"/>
    </source>
</evidence>
<keyword evidence="6 14" id="KW-0812">Transmembrane</keyword>
<accession>A0A2G2X5B1</accession>
<organism evidence="15 16">
    <name type="scientific">Capsicum baccatum</name>
    <name type="common">Peruvian pepper</name>
    <dbReference type="NCBI Taxonomy" id="33114"/>
    <lineage>
        <taxon>Eukaryota</taxon>
        <taxon>Viridiplantae</taxon>
        <taxon>Streptophyta</taxon>
        <taxon>Embryophyta</taxon>
        <taxon>Tracheophyta</taxon>
        <taxon>Spermatophyta</taxon>
        <taxon>Magnoliopsida</taxon>
        <taxon>eudicotyledons</taxon>
        <taxon>Gunneridae</taxon>
        <taxon>Pentapetalae</taxon>
        <taxon>asterids</taxon>
        <taxon>lamiids</taxon>
        <taxon>Solanales</taxon>
        <taxon>Solanaceae</taxon>
        <taxon>Solanoideae</taxon>
        <taxon>Capsiceae</taxon>
        <taxon>Capsicum</taxon>
    </lineage>
</organism>
<keyword evidence="10" id="KW-0325">Glycoprotein</keyword>
<name>A0A2G2X5B1_CAPBA</name>
<dbReference type="STRING" id="33114.A0A2G2X5B1"/>
<dbReference type="InterPro" id="IPR019378">
    <property type="entry name" value="GDP-Fuc_O-FucTrfase"/>
</dbReference>
<comment type="similarity">
    <text evidence="3">Belongs to the glycosyltransferase GT106 family.</text>
</comment>